<dbReference type="PANTHER" id="PTHR12791">
    <property type="entry name" value="GOLGI SNARE BET1-RELATED"/>
    <property type="match status" value="1"/>
</dbReference>
<evidence type="ECO:0000313" key="11">
    <source>
        <dbReference type="Ensembl" id="ENSSRHP00000022812.1"/>
    </source>
</evidence>
<evidence type="ECO:0000256" key="1">
    <source>
        <dbReference type="ARBA" id="ARBA00004394"/>
    </source>
</evidence>
<sequence length="152" mass="17369">MRRAGLGEGGPPGNYAASGYSVYEEENEHLQEGLRAKVHALKHLSIDIGNEVKYQNKMLGEMVSDGNRFYSLHQNTYLNSLKGSYNASTRFKKAGHRGETIMYSMWKIMCFFNFKPHKHISLHKIHKIMFFLAASYDPFKYLTFVSPQGLGL</sequence>
<comment type="subcellular location">
    <subcellularLocation>
        <location evidence="9">Endomembrane system</location>
        <topology evidence="9">Single-pass type IV membrane protein</topology>
    </subcellularLocation>
    <subcellularLocation>
        <location evidence="1">Golgi apparatus membrane</location>
    </subcellularLocation>
</comment>
<reference evidence="11" key="1">
    <citation type="submission" date="2025-08" db="UniProtKB">
        <authorList>
            <consortium name="Ensembl"/>
        </authorList>
    </citation>
    <scope>IDENTIFICATION</scope>
</reference>
<dbReference type="SUPFAM" id="SSF58038">
    <property type="entry name" value="SNARE fusion complex"/>
    <property type="match status" value="1"/>
</dbReference>
<evidence type="ECO:0000256" key="6">
    <source>
        <dbReference type="ARBA" id="ARBA00023034"/>
    </source>
</evidence>
<evidence type="ECO:0000256" key="5">
    <source>
        <dbReference type="ARBA" id="ARBA00022989"/>
    </source>
</evidence>
<dbReference type="InterPro" id="IPR000727">
    <property type="entry name" value="T_SNARE_dom"/>
</dbReference>
<dbReference type="GO" id="GO:0015031">
    <property type="term" value="P:protein transport"/>
    <property type="evidence" value="ECO:0007669"/>
    <property type="project" value="UniProtKB-KW"/>
</dbReference>
<evidence type="ECO:0000256" key="8">
    <source>
        <dbReference type="ARBA" id="ARBA00023136"/>
    </source>
</evidence>
<evidence type="ECO:0000313" key="12">
    <source>
        <dbReference type="Proteomes" id="UP000472270"/>
    </source>
</evidence>
<keyword evidence="6" id="KW-0333">Golgi apparatus</keyword>
<dbReference type="AlphaFoldDB" id="A0A673H826"/>
<evidence type="ECO:0000256" key="2">
    <source>
        <dbReference type="ARBA" id="ARBA00022448"/>
    </source>
</evidence>
<evidence type="ECO:0000256" key="3">
    <source>
        <dbReference type="ARBA" id="ARBA00022692"/>
    </source>
</evidence>
<evidence type="ECO:0000256" key="7">
    <source>
        <dbReference type="ARBA" id="ARBA00023054"/>
    </source>
</evidence>
<keyword evidence="8" id="KW-0472">Membrane</keyword>
<keyword evidence="7" id="KW-0175">Coiled coil</keyword>
<evidence type="ECO:0000256" key="9">
    <source>
        <dbReference type="ARBA" id="ARBA00046280"/>
    </source>
</evidence>
<proteinExistence type="predicted"/>
<dbReference type="GO" id="GO:0000139">
    <property type="term" value="C:Golgi membrane"/>
    <property type="evidence" value="ECO:0007669"/>
    <property type="project" value="UniProtKB-SubCell"/>
</dbReference>
<dbReference type="Ensembl" id="ENSSRHT00000023512.1">
    <property type="protein sequence ID" value="ENSSRHP00000022812.1"/>
    <property type="gene ID" value="ENSSRHG00000012086.1"/>
</dbReference>
<gene>
    <name evidence="11" type="primary">bet1</name>
</gene>
<keyword evidence="4" id="KW-0653">Protein transport</keyword>
<dbReference type="Proteomes" id="UP000472270">
    <property type="component" value="Unassembled WGS sequence"/>
</dbReference>
<organism evidence="11 12">
    <name type="scientific">Sinocyclocheilus rhinocerous</name>
    <dbReference type="NCBI Taxonomy" id="307959"/>
    <lineage>
        <taxon>Eukaryota</taxon>
        <taxon>Metazoa</taxon>
        <taxon>Chordata</taxon>
        <taxon>Craniata</taxon>
        <taxon>Vertebrata</taxon>
        <taxon>Euteleostomi</taxon>
        <taxon>Actinopterygii</taxon>
        <taxon>Neopterygii</taxon>
        <taxon>Teleostei</taxon>
        <taxon>Ostariophysi</taxon>
        <taxon>Cypriniformes</taxon>
        <taxon>Cyprinidae</taxon>
        <taxon>Cyprininae</taxon>
        <taxon>Sinocyclocheilus</taxon>
    </lineage>
</organism>
<name>A0A673H826_9TELE</name>
<reference evidence="11" key="2">
    <citation type="submission" date="2025-09" db="UniProtKB">
        <authorList>
            <consortium name="Ensembl"/>
        </authorList>
    </citation>
    <scope>IDENTIFICATION</scope>
</reference>
<evidence type="ECO:0000259" key="10">
    <source>
        <dbReference type="PROSITE" id="PS50192"/>
    </source>
</evidence>
<accession>A0A673H826</accession>
<dbReference type="PROSITE" id="PS50192">
    <property type="entry name" value="T_SNARE"/>
    <property type="match status" value="1"/>
</dbReference>
<dbReference type="CDD" id="cd15853">
    <property type="entry name" value="SNARE_Bet1"/>
    <property type="match status" value="1"/>
</dbReference>
<keyword evidence="12" id="KW-1185">Reference proteome</keyword>
<protein>
    <submittedName>
        <fullName evidence="11">BET1 homolog</fullName>
    </submittedName>
</protein>
<dbReference type="Gene3D" id="1.20.5.110">
    <property type="match status" value="1"/>
</dbReference>
<dbReference type="InterPro" id="IPR039899">
    <property type="entry name" value="BET1_SNARE"/>
</dbReference>
<keyword evidence="2" id="KW-0813">Transport</keyword>
<keyword evidence="5" id="KW-1133">Transmembrane helix</keyword>
<keyword evidence="3" id="KW-0812">Transmembrane</keyword>
<feature type="domain" description="T-SNARE coiled-coil homology" evidence="10">
    <location>
        <begin position="21"/>
        <end position="62"/>
    </location>
</feature>
<evidence type="ECO:0000256" key="4">
    <source>
        <dbReference type="ARBA" id="ARBA00022927"/>
    </source>
</evidence>